<dbReference type="GO" id="GO:0006508">
    <property type="term" value="P:proteolysis"/>
    <property type="evidence" value="ECO:0007669"/>
    <property type="project" value="UniProtKB-KW"/>
</dbReference>
<organism evidence="4 5">
    <name type="scientific">Hespellia stercorisuis DSM 15480</name>
    <dbReference type="NCBI Taxonomy" id="1121950"/>
    <lineage>
        <taxon>Bacteria</taxon>
        <taxon>Bacillati</taxon>
        <taxon>Bacillota</taxon>
        <taxon>Clostridia</taxon>
        <taxon>Lachnospirales</taxon>
        <taxon>Lachnospiraceae</taxon>
        <taxon>Hespellia</taxon>
    </lineage>
</organism>
<proteinExistence type="predicted"/>
<dbReference type="STRING" id="1121950.SAMN02745243_03461"/>
<feature type="coiled-coil region" evidence="1">
    <location>
        <begin position="270"/>
        <end position="297"/>
    </location>
</feature>
<dbReference type="InterPro" id="IPR033880">
    <property type="entry name" value="SPFH_YdjI"/>
</dbReference>
<gene>
    <name evidence="4" type="ORF">SAMN02745243_03461</name>
</gene>
<accession>A0A1M6UCE2</accession>
<protein>
    <submittedName>
        <fullName evidence="4">Membrane protease subunit, stomatin/prohibitin family, contains C-terminal Zn-ribbon domain</fullName>
    </submittedName>
</protein>
<dbReference type="AlphaFoldDB" id="A0A1M6UCE2"/>
<keyword evidence="1" id="KW-0175">Coiled coil</keyword>
<reference evidence="4 5" key="1">
    <citation type="submission" date="2016-11" db="EMBL/GenBank/DDBJ databases">
        <authorList>
            <person name="Jaros S."/>
            <person name="Januszkiewicz K."/>
            <person name="Wedrychowicz H."/>
        </authorList>
    </citation>
    <scope>NUCLEOTIDE SEQUENCE [LARGE SCALE GENOMIC DNA]</scope>
    <source>
        <strain evidence="4 5">DSM 15480</strain>
    </source>
</reference>
<dbReference type="EMBL" id="FQZY01000070">
    <property type="protein sequence ID" value="SHK66718.1"/>
    <property type="molecule type" value="Genomic_DNA"/>
</dbReference>
<dbReference type="Proteomes" id="UP000184301">
    <property type="component" value="Unassembled WGS sequence"/>
</dbReference>
<evidence type="ECO:0000259" key="2">
    <source>
        <dbReference type="Pfam" id="PF13421"/>
    </source>
</evidence>
<keyword evidence="4" id="KW-0378">Hydrolase</keyword>
<evidence type="ECO:0000313" key="5">
    <source>
        <dbReference type="Proteomes" id="UP000184301"/>
    </source>
</evidence>
<feature type="domain" description="SPFH" evidence="2">
    <location>
        <begin position="41"/>
        <end position="244"/>
    </location>
</feature>
<dbReference type="PANTHER" id="PTHR37826:SF2">
    <property type="entry name" value="ZINC-RIBBON DOMAIN-CONTAINING PROTEIN"/>
    <property type="match status" value="1"/>
</dbReference>
<dbReference type="Pfam" id="PF13421">
    <property type="entry name" value="Band_7_1"/>
    <property type="match status" value="1"/>
</dbReference>
<evidence type="ECO:0000313" key="4">
    <source>
        <dbReference type="EMBL" id="SHK66718.1"/>
    </source>
</evidence>
<dbReference type="InterPro" id="IPR025640">
    <property type="entry name" value="GYF_2"/>
</dbReference>
<dbReference type="OrthoDB" id="9788304at2"/>
<evidence type="ECO:0000256" key="1">
    <source>
        <dbReference type="SAM" id="Coils"/>
    </source>
</evidence>
<evidence type="ECO:0000259" key="3">
    <source>
        <dbReference type="Pfam" id="PF14237"/>
    </source>
</evidence>
<dbReference type="Pfam" id="PF14237">
    <property type="entry name" value="GYF_2"/>
    <property type="match status" value="1"/>
</dbReference>
<keyword evidence="4" id="KW-0645">Protease</keyword>
<dbReference type="GO" id="GO:0008233">
    <property type="term" value="F:peptidase activity"/>
    <property type="evidence" value="ECO:0007669"/>
    <property type="project" value="UniProtKB-KW"/>
</dbReference>
<name>A0A1M6UCE2_9FIRM</name>
<keyword evidence="5" id="KW-1185">Reference proteome</keyword>
<dbReference type="PANTHER" id="PTHR37826">
    <property type="entry name" value="FLOTILLIN BAND_7_5 DOMAIN PROTEIN"/>
    <property type="match status" value="1"/>
</dbReference>
<sequence>MALFGKLKAGGFMDEIRCDEPSYLIWKWHPNGSQTGDNNRENAIRWGSSLRVKEGEVAVFVYNQKNGVMQDFIKGPCDQILKTENLPVLASVVGLAYEGGTPFQAEVYFINMARVIQVPFAVPFFDLYDPRFLDFGVPTAVRGKLTFNIADYREFIKLHRLTNFDLNAFQTQIRDAVSRYVKGVVANAPAEKNIPVVQIERDIPRINELIEADVKSRFENDFGVNITAIDINAIEVDKSSEGYIQLKSVTQDIAAATVQAQSEVNIKNLHDQQKINAENMEETMRIQREEAQYAQRKETESSHFAAYQLEKQAEVGIAGANALGQMGINGGTEMSGGGGLNPAGMMAGMAMGGAIGQNMAGMMNNMMGGVQQLTQQGTTPPPVVTTMYHVAVNGQATGPFDMATLSPMILAGTLTKETLIWKQGMENWVAAGTVQELQSLFNVGTTPIPPVPPTL</sequence>
<feature type="domain" description="GYF" evidence="3">
    <location>
        <begin position="388"/>
        <end position="437"/>
    </location>
</feature>